<dbReference type="SUPFAM" id="SSF46785">
    <property type="entry name" value="Winged helix' DNA-binding domain"/>
    <property type="match status" value="1"/>
</dbReference>
<dbReference type="Pfam" id="PF01037">
    <property type="entry name" value="AsnC_trans_reg"/>
    <property type="match status" value="1"/>
</dbReference>
<evidence type="ECO:0000256" key="1">
    <source>
        <dbReference type="ARBA" id="ARBA00023015"/>
    </source>
</evidence>
<dbReference type="SUPFAM" id="SSF54909">
    <property type="entry name" value="Dimeric alpha+beta barrel"/>
    <property type="match status" value="1"/>
</dbReference>
<dbReference type="PROSITE" id="PS50956">
    <property type="entry name" value="HTH_ASNC_2"/>
    <property type="match status" value="1"/>
</dbReference>
<sequence length="151" mass="16551">MDIDAKAWKILAALQRDARISLKALADETGLSLPATSERVKRLEEAGVIKGYRAEVHAEAIGLQVQAVVGITVPQPQKASLIAHLKSLPEVLECLHVTGQDSFLLRVATRDLRHLESFVGNINHYGETRTSIIMSAPIPLRALMPVDTNRQ</sequence>
<dbReference type="PROSITE" id="PS00519">
    <property type="entry name" value="HTH_ASNC_1"/>
    <property type="match status" value="1"/>
</dbReference>
<dbReference type="Gene3D" id="3.30.70.920">
    <property type="match status" value="1"/>
</dbReference>
<keyword evidence="2" id="KW-0238">DNA-binding</keyword>
<reference evidence="5 6" key="1">
    <citation type="submission" date="2018-05" db="EMBL/GenBank/DDBJ databases">
        <title>Genomic Encyclopedia of Type Strains, Phase IV (KMG-IV): sequencing the most valuable type-strain genomes for metagenomic binning, comparative biology and taxonomic classification.</title>
        <authorList>
            <person name="Goeker M."/>
        </authorList>
    </citation>
    <scope>NUCLEOTIDE SEQUENCE [LARGE SCALE GENOMIC DNA]</scope>
    <source>
        <strain evidence="5 6">DSM 19792</strain>
    </source>
</reference>
<dbReference type="SMART" id="SM00344">
    <property type="entry name" value="HTH_ASNC"/>
    <property type="match status" value="1"/>
</dbReference>
<dbReference type="RefSeq" id="WP_110256169.1">
    <property type="nucleotide sequence ID" value="NZ_QJKB01000005.1"/>
</dbReference>
<dbReference type="InterPro" id="IPR019887">
    <property type="entry name" value="Tscrpt_reg_AsnC/Lrp_C"/>
</dbReference>
<dbReference type="Pfam" id="PF13412">
    <property type="entry name" value="HTH_24"/>
    <property type="match status" value="1"/>
</dbReference>
<dbReference type="OrthoDB" id="5476at2"/>
<organism evidence="5 6">
    <name type="scientific">Undibacterium pigrum</name>
    <dbReference type="NCBI Taxonomy" id="401470"/>
    <lineage>
        <taxon>Bacteria</taxon>
        <taxon>Pseudomonadati</taxon>
        <taxon>Pseudomonadota</taxon>
        <taxon>Betaproteobacteria</taxon>
        <taxon>Burkholderiales</taxon>
        <taxon>Oxalobacteraceae</taxon>
        <taxon>Undibacterium</taxon>
    </lineage>
</organism>
<dbReference type="InterPro" id="IPR019888">
    <property type="entry name" value="Tscrpt_reg_AsnC-like"/>
</dbReference>
<dbReference type="PRINTS" id="PR00033">
    <property type="entry name" value="HTHASNC"/>
</dbReference>
<dbReference type="AlphaFoldDB" id="A0A318J274"/>
<protein>
    <submittedName>
        <fullName evidence="5">AsnC family transcriptional regulator</fullName>
    </submittedName>
</protein>
<proteinExistence type="predicted"/>
<dbReference type="InterPro" id="IPR019885">
    <property type="entry name" value="Tscrpt_reg_HTH_AsnC-type_CS"/>
</dbReference>
<accession>A0A318J274</accession>
<dbReference type="GO" id="GO:0005829">
    <property type="term" value="C:cytosol"/>
    <property type="evidence" value="ECO:0007669"/>
    <property type="project" value="TreeGrafter"/>
</dbReference>
<dbReference type="InterPro" id="IPR036390">
    <property type="entry name" value="WH_DNA-bd_sf"/>
</dbReference>
<dbReference type="PANTHER" id="PTHR30154">
    <property type="entry name" value="LEUCINE-RESPONSIVE REGULATORY PROTEIN"/>
    <property type="match status" value="1"/>
</dbReference>
<evidence type="ECO:0000313" key="6">
    <source>
        <dbReference type="Proteomes" id="UP000247792"/>
    </source>
</evidence>
<dbReference type="Proteomes" id="UP000247792">
    <property type="component" value="Unassembled WGS sequence"/>
</dbReference>
<dbReference type="InterPro" id="IPR011991">
    <property type="entry name" value="ArsR-like_HTH"/>
</dbReference>
<dbReference type="GO" id="GO:0043200">
    <property type="term" value="P:response to amino acid"/>
    <property type="evidence" value="ECO:0007669"/>
    <property type="project" value="TreeGrafter"/>
</dbReference>
<feature type="domain" description="HTH asnC-type" evidence="4">
    <location>
        <begin position="3"/>
        <end position="64"/>
    </location>
</feature>
<name>A0A318J274_9BURK</name>
<dbReference type="InterPro" id="IPR000485">
    <property type="entry name" value="AsnC-type_HTH_dom"/>
</dbReference>
<evidence type="ECO:0000259" key="4">
    <source>
        <dbReference type="PROSITE" id="PS50956"/>
    </source>
</evidence>
<dbReference type="InterPro" id="IPR011008">
    <property type="entry name" value="Dimeric_a/b-barrel"/>
</dbReference>
<dbReference type="GO" id="GO:0043565">
    <property type="term" value="F:sequence-specific DNA binding"/>
    <property type="evidence" value="ECO:0007669"/>
    <property type="project" value="InterPro"/>
</dbReference>
<gene>
    <name evidence="5" type="ORF">DFR42_105293</name>
</gene>
<dbReference type="CDD" id="cd00090">
    <property type="entry name" value="HTH_ARSR"/>
    <property type="match status" value="1"/>
</dbReference>
<comment type="caution">
    <text evidence="5">The sequence shown here is derived from an EMBL/GenBank/DDBJ whole genome shotgun (WGS) entry which is preliminary data.</text>
</comment>
<keyword evidence="6" id="KW-1185">Reference proteome</keyword>
<dbReference type="InterPro" id="IPR036388">
    <property type="entry name" value="WH-like_DNA-bd_sf"/>
</dbReference>
<dbReference type="PANTHER" id="PTHR30154:SF53">
    <property type="entry name" value="HTH-TYPE TRANSCRIPTIONAL REGULATOR LRPC"/>
    <property type="match status" value="1"/>
</dbReference>
<keyword evidence="1" id="KW-0805">Transcription regulation</keyword>
<evidence type="ECO:0000256" key="2">
    <source>
        <dbReference type="ARBA" id="ARBA00023125"/>
    </source>
</evidence>
<keyword evidence="3" id="KW-0804">Transcription</keyword>
<dbReference type="GO" id="GO:0006355">
    <property type="term" value="P:regulation of DNA-templated transcription"/>
    <property type="evidence" value="ECO:0007669"/>
    <property type="project" value="UniProtKB-ARBA"/>
</dbReference>
<evidence type="ECO:0000313" key="5">
    <source>
        <dbReference type="EMBL" id="PXX42635.1"/>
    </source>
</evidence>
<evidence type="ECO:0000256" key="3">
    <source>
        <dbReference type="ARBA" id="ARBA00023163"/>
    </source>
</evidence>
<dbReference type="EMBL" id="QJKB01000005">
    <property type="protein sequence ID" value="PXX42635.1"/>
    <property type="molecule type" value="Genomic_DNA"/>
</dbReference>
<dbReference type="Gene3D" id="1.10.10.10">
    <property type="entry name" value="Winged helix-like DNA-binding domain superfamily/Winged helix DNA-binding domain"/>
    <property type="match status" value="1"/>
</dbReference>